<sequence>MSLFATRHRLILLDLLVDAPIEAFPLLLILACTMSHPSQTAGIRAEQRGRRGERWTEQRRTNGVIAVFRAQRTGGPYSGCVWLHGTGCCSAAAAGQAASVAAAASVGSSVCLDVGVSGMPALSGGAGVG</sequence>
<dbReference type="Proteomes" id="UP000053676">
    <property type="component" value="Unassembled WGS sequence"/>
</dbReference>
<protein>
    <submittedName>
        <fullName evidence="1">Uncharacterized protein</fullName>
    </submittedName>
</protein>
<dbReference type="EMBL" id="KI669098">
    <property type="protein sequence ID" value="ETN69519.1"/>
    <property type="molecule type" value="Genomic_DNA"/>
</dbReference>
<dbReference type="KEGG" id="nai:NECAME_05232"/>
<evidence type="ECO:0000313" key="2">
    <source>
        <dbReference type="Proteomes" id="UP000053676"/>
    </source>
</evidence>
<gene>
    <name evidence="1" type="ORF">NECAME_05232</name>
</gene>
<name>W2SIN9_NECAM</name>
<organism evidence="1 2">
    <name type="scientific">Necator americanus</name>
    <name type="common">Human hookworm</name>
    <dbReference type="NCBI Taxonomy" id="51031"/>
    <lineage>
        <taxon>Eukaryota</taxon>
        <taxon>Metazoa</taxon>
        <taxon>Ecdysozoa</taxon>
        <taxon>Nematoda</taxon>
        <taxon>Chromadorea</taxon>
        <taxon>Rhabditida</taxon>
        <taxon>Rhabditina</taxon>
        <taxon>Rhabditomorpha</taxon>
        <taxon>Strongyloidea</taxon>
        <taxon>Ancylostomatidae</taxon>
        <taxon>Bunostominae</taxon>
        <taxon>Necator</taxon>
    </lineage>
</organism>
<evidence type="ECO:0000313" key="1">
    <source>
        <dbReference type="EMBL" id="ETN69519.1"/>
    </source>
</evidence>
<dbReference type="AlphaFoldDB" id="W2SIN9"/>
<reference evidence="2" key="1">
    <citation type="journal article" date="2014" name="Nat. Genet.">
        <title>Genome of the human hookworm Necator americanus.</title>
        <authorList>
            <person name="Tang Y.T."/>
            <person name="Gao X."/>
            <person name="Rosa B.A."/>
            <person name="Abubucker S."/>
            <person name="Hallsworth-Pepin K."/>
            <person name="Martin J."/>
            <person name="Tyagi R."/>
            <person name="Heizer E."/>
            <person name="Zhang X."/>
            <person name="Bhonagiri-Palsikar V."/>
            <person name="Minx P."/>
            <person name="Warren W.C."/>
            <person name="Wang Q."/>
            <person name="Zhan B."/>
            <person name="Hotez P.J."/>
            <person name="Sternberg P.W."/>
            <person name="Dougall A."/>
            <person name="Gaze S.T."/>
            <person name="Mulvenna J."/>
            <person name="Sotillo J."/>
            <person name="Ranganathan S."/>
            <person name="Rabelo E.M."/>
            <person name="Wilson R.K."/>
            <person name="Felgner P.L."/>
            <person name="Bethony J."/>
            <person name="Hawdon J.M."/>
            <person name="Gasser R.B."/>
            <person name="Loukas A."/>
            <person name="Mitreva M."/>
        </authorList>
    </citation>
    <scope>NUCLEOTIDE SEQUENCE [LARGE SCALE GENOMIC DNA]</scope>
</reference>
<proteinExistence type="predicted"/>
<accession>W2SIN9</accession>
<keyword evidence="2" id="KW-1185">Reference proteome</keyword>